<reference evidence="2 3" key="1">
    <citation type="submission" date="2020-02" db="EMBL/GenBank/DDBJ databases">
        <title>Balneolaceae bacterium YR4-1, complete genome.</title>
        <authorList>
            <person name="Li Y."/>
            <person name="Wu S."/>
        </authorList>
    </citation>
    <scope>NUCLEOTIDE SEQUENCE [LARGE SCALE GENOMIC DNA]</scope>
    <source>
        <strain evidence="2 3">YR4-1</strain>
    </source>
</reference>
<feature type="domain" description="SnoaL-like" evidence="1">
    <location>
        <begin position="34"/>
        <end position="145"/>
    </location>
</feature>
<dbReference type="Proteomes" id="UP000473278">
    <property type="component" value="Unassembled WGS sequence"/>
</dbReference>
<dbReference type="InterPro" id="IPR032710">
    <property type="entry name" value="NTF2-like_dom_sf"/>
</dbReference>
<comment type="caution">
    <text evidence="2">The sequence shown here is derived from an EMBL/GenBank/DDBJ whole genome shotgun (WGS) entry which is preliminary data.</text>
</comment>
<keyword evidence="3" id="KW-1185">Reference proteome</keyword>
<accession>A0A6M1SVX3</accession>
<dbReference type="InterPro" id="IPR037401">
    <property type="entry name" value="SnoaL-like"/>
</dbReference>
<dbReference type="AlphaFoldDB" id="A0A6M1SVX3"/>
<dbReference type="Pfam" id="PF13474">
    <property type="entry name" value="SnoaL_3"/>
    <property type="match status" value="1"/>
</dbReference>
<organism evidence="2 3">
    <name type="scientific">Halalkalibaculum roseum</name>
    <dbReference type="NCBI Taxonomy" id="2709311"/>
    <lineage>
        <taxon>Bacteria</taxon>
        <taxon>Pseudomonadati</taxon>
        <taxon>Balneolota</taxon>
        <taxon>Balneolia</taxon>
        <taxon>Balneolales</taxon>
        <taxon>Balneolaceae</taxon>
        <taxon>Halalkalibaculum</taxon>
    </lineage>
</organism>
<evidence type="ECO:0000313" key="2">
    <source>
        <dbReference type="EMBL" id="NGP75124.1"/>
    </source>
</evidence>
<dbReference type="SUPFAM" id="SSF54427">
    <property type="entry name" value="NTF2-like"/>
    <property type="match status" value="1"/>
</dbReference>
<proteinExistence type="predicted"/>
<name>A0A6M1SVX3_9BACT</name>
<dbReference type="Gene3D" id="3.10.450.50">
    <property type="match status" value="1"/>
</dbReference>
<dbReference type="EMBL" id="JAALLT010000001">
    <property type="protein sequence ID" value="NGP75124.1"/>
    <property type="molecule type" value="Genomic_DNA"/>
</dbReference>
<sequence>MKSFIFACLILLVLVSNHTKSNNEINFEAEEIKVEETLKSFFNCISNYDYNGIREVTSDDFILVENGPVWDTDKFISFIKRFEGDASLSYEFSDMQTTVRGPTAWMVYKNNGTMLQGSQERHFEWTESAVFTKERDQWKIELLHSTMNEPDSTQS</sequence>
<gene>
    <name evidence="2" type="ORF">G3570_00655</name>
</gene>
<evidence type="ECO:0000313" key="3">
    <source>
        <dbReference type="Proteomes" id="UP000473278"/>
    </source>
</evidence>
<dbReference type="RefSeq" id="WP_165138144.1">
    <property type="nucleotide sequence ID" value="NZ_JAALLT010000001.1"/>
</dbReference>
<evidence type="ECO:0000259" key="1">
    <source>
        <dbReference type="Pfam" id="PF13474"/>
    </source>
</evidence>
<protein>
    <submittedName>
        <fullName evidence="2">Nuclear transport factor 2 family protein</fullName>
    </submittedName>
</protein>